<comment type="similarity">
    <text evidence="6">Belongs to the mitochondrion-specific ribosomal protein mL54 family.</text>
</comment>
<reference evidence="8" key="1">
    <citation type="submission" date="2015-07" db="EMBL/GenBank/DDBJ databases">
        <title>MeaNS - Measles Nucleotide Surveillance Program.</title>
        <authorList>
            <person name="Tran T."/>
            <person name="Druce J."/>
        </authorList>
    </citation>
    <scope>NUCLEOTIDE SEQUENCE</scope>
    <source>
        <strain evidence="8">UCB-OBI-ISO-001</strain>
        <tissue evidence="8">Gonad</tissue>
    </source>
</reference>
<name>A0A0L8IGB8_OCTBM</name>
<dbReference type="AlphaFoldDB" id="A0A0L8IGB8"/>
<evidence type="ECO:0000256" key="5">
    <source>
        <dbReference type="ARBA" id="ARBA00023274"/>
    </source>
</evidence>
<dbReference type="Pfam" id="PF08561">
    <property type="entry name" value="Ribosomal_L37"/>
    <property type="match status" value="1"/>
</dbReference>
<dbReference type="STRING" id="37653.A0A0L8IGB8"/>
<dbReference type="PANTHER" id="PTHR28595:SF1">
    <property type="entry name" value="LARGE RIBOSOMAL SUBUNIT PROTEIN ML54"/>
    <property type="match status" value="1"/>
</dbReference>
<evidence type="ECO:0000256" key="1">
    <source>
        <dbReference type="ARBA" id="ARBA00004173"/>
    </source>
</evidence>
<dbReference type="GO" id="GO:0005762">
    <property type="term" value="C:mitochondrial large ribosomal subunit"/>
    <property type="evidence" value="ECO:0007669"/>
    <property type="project" value="TreeGrafter"/>
</dbReference>
<organism evidence="8">
    <name type="scientific">Octopus bimaculoides</name>
    <name type="common">California two-spotted octopus</name>
    <dbReference type="NCBI Taxonomy" id="37653"/>
    <lineage>
        <taxon>Eukaryota</taxon>
        <taxon>Metazoa</taxon>
        <taxon>Spiralia</taxon>
        <taxon>Lophotrochozoa</taxon>
        <taxon>Mollusca</taxon>
        <taxon>Cephalopoda</taxon>
        <taxon>Coleoidea</taxon>
        <taxon>Octopodiformes</taxon>
        <taxon>Octopoda</taxon>
        <taxon>Incirrata</taxon>
        <taxon>Octopodidae</taxon>
        <taxon>Octopus</taxon>
    </lineage>
</organism>
<protein>
    <recommendedName>
        <fullName evidence="7">Large ribosomal subunit protein mL54</fullName>
    </recommendedName>
</protein>
<evidence type="ECO:0000256" key="7">
    <source>
        <dbReference type="ARBA" id="ARBA00035179"/>
    </source>
</evidence>
<keyword evidence="3" id="KW-0689">Ribosomal protein</keyword>
<dbReference type="EMBL" id="KQ415788">
    <property type="protein sequence ID" value="KOG00505.1"/>
    <property type="molecule type" value="Genomic_DNA"/>
</dbReference>
<evidence type="ECO:0000313" key="8">
    <source>
        <dbReference type="EMBL" id="KOG00505.1"/>
    </source>
</evidence>
<keyword evidence="4" id="KW-0496">Mitochondrion</keyword>
<keyword evidence="2" id="KW-0809">Transit peptide</keyword>
<evidence type="ECO:0000256" key="2">
    <source>
        <dbReference type="ARBA" id="ARBA00022946"/>
    </source>
</evidence>
<sequence>MGNNSVALKVKMAVTFHRLALCSLTLQSKRALPNSPFSYACIRHAKKLAGVKMSAQPVKKEKLPVETDVDKLLKYVCGANIVENSDRIEIKADHEYPDWLWQLNTGPPPTLDDLDPKDRAYWRRLRKMSLKRSR</sequence>
<accession>A0A0L8IGB8</accession>
<dbReference type="InterPro" id="IPR013870">
    <property type="entry name" value="Ribosomal_mL54"/>
</dbReference>
<dbReference type="GO" id="GO:0003735">
    <property type="term" value="F:structural constituent of ribosome"/>
    <property type="evidence" value="ECO:0007669"/>
    <property type="project" value="TreeGrafter"/>
</dbReference>
<dbReference type="OrthoDB" id="10252718at2759"/>
<dbReference type="KEGG" id="obi:106884466"/>
<proteinExistence type="inferred from homology"/>
<dbReference type="PANTHER" id="PTHR28595">
    <property type="entry name" value="39S RIBOSOMAL PROTEIN L54, MITOCHONDRIAL"/>
    <property type="match status" value="1"/>
</dbReference>
<evidence type="ECO:0000256" key="3">
    <source>
        <dbReference type="ARBA" id="ARBA00022980"/>
    </source>
</evidence>
<evidence type="ECO:0000256" key="6">
    <source>
        <dbReference type="ARBA" id="ARBA00033752"/>
    </source>
</evidence>
<evidence type="ECO:0000256" key="4">
    <source>
        <dbReference type="ARBA" id="ARBA00023128"/>
    </source>
</evidence>
<comment type="subcellular location">
    <subcellularLocation>
        <location evidence="1">Mitochondrion</location>
    </subcellularLocation>
</comment>
<gene>
    <name evidence="8" type="ORF">OCBIM_22002126mg</name>
</gene>
<keyword evidence="5" id="KW-0687">Ribonucleoprotein</keyword>